<feature type="region of interest" description="Disordered" evidence="1">
    <location>
        <begin position="25"/>
        <end position="99"/>
    </location>
</feature>
<dbReference type="Proteomes" id="UP001347796">
    <property type="component" value="Unassembled WGS sequence"/>
</dbReference>
<protein>
    <submittedName>
        <fullName evidence="2">Uncharacterized protein</fullName>
    </submittedName>
</protein>
<organism evidence="2 3">
    <name type="scientific">Patella caerulea</name>
    <name type="common">Rayed Mediterranean limpet</name>
    <dbReference type="NCBI Taxonomy" id="87958"/>
    <lineage>
        <taxon>Eukaryota</taxon>
        <taxon>Metazoa</taxon>
        <taxon>Spiralia</taxon>
        <taxon>Lophotrochozoa</taxon>
        <taxon>Mollusca</taxon>
        <taxon>Gastropoda</taxon>
        <taxon>Patellogastropoda</taxon>
        <taxon>Patelloidea</taxon>
        <taxon>Patellidae</taxon>
        <taxon>Patella</taxon>
    </lineage>
</organism>
<accession>A0AAN8JB23</accession>
<dbReference type="AlphaFoldDB" id="A0AAN8JB23"/>
<evidence type="ECO:0000256" key="1">
    <source>
        <dbReference type="SAM" id="MobiDB-lite"/>
    </source>
</evidence>
<comment type="caution">
    <text evidence="2">The sequence shown here is derived from an EMBL/GenBank/DDBJ whole genome shotgun (WGS) entry which is preliminary data.</text>
</comment>
<feature type="compositionally biased region" description="Acidic residues" evidence="1">
    <location>
        <begin position="75"/>
        <end position="94"/>
    </location>
</feature>
<dbReference type="EMBL" id="JAZGQO010000011">
    <property type="protein sequence ID" value="KAK6172686.1"/>
    <property type="molecule type" value="Genomic_DNA"/>
</dbReference>
<gene>
    <name evidence="2" type="ORF">SNE40_016297</name>
</gene>
<feature type="compositionally biased region" description="Polar residues" evidence="1">
    <location>
        <begin position="25"/>
        <end position="36"/>
    </location>
</feature>
<keyword evidence="3" id="KW-1185">Reference proteome</keyword>
<evidence type="ECO:0000313" key="3">
    <source>
        <dbReference type="Proteomes" id="UP001347796"/>
    </source>
</evidence>
<proteinExistence type="predicted"/>
<evidence type="ECO:0000313" key="2">
    <source>
        <dbReference type="EMBL" id="KAK6172686.1"/>
    </source>
</evidence>
<sequence>MAPDTRTIPLEHHYDQVAMPQLSTDLSRLNRPTNRTLVRDGKSLSTSSTQVSPDYARPDSLIVHRLRDNNQQENLTDEVEDDGDNEDTGDDDFNDNNSVSLCINSSTTVPNAYEKLNKNTRITQLNFYKKLKW</sequence>
<name>A0AAN8JB23_PATCE</name>
<reference evidence="2 3" key="1">
    <citation type="submission" date="2024-01" db="EMBL/GenBank/DDBJ databases">
        <title>The genome of the rayed Mediterranean limpet Patella caerulea (Linnaeus, 1758).</title>
        <authorList>
            <person name="Anh-Thu Weber A."/>
            <person name="Halstead-Nussloch G."/>
        </authorList>
    </citation>
    <scope>NUCLEOTIDE SEQUENCE [LARGE SCALE GENOMIC DNA]</scope>
    <source>
        <strain evidence="2">AATW-2023a</strain>
        <tissue evidence="2">Whole specimen</tissue>
    </source>
</reference>
<feature type="compositionally biased region" description="Polar residues" evidence="1">
    <location>
        <begin position="43"/>
        <end position="52"/>
    </location>
</feature>